<evidence type="ECO:0000313" key="1">
    <source>
        <dbReference type="EMBL" id="RGY06726.1"/>
    </source>
</evidence>
<dbReference type="AlphaFoldDB" id="A0A413IC39"/>
<organism evidence="1 2">
    <name type="scientific">Odoribacter splanchnicus</name>
    <dbReference type="NCBI Taxonomy" id="28118"/>
    <lineage>
        <taxon>Bacteria</taxon>
        <taxon>Pseudomonadati</taxon>
        <taxon>Bacteroidota</taxon>
        <taxon>Bacteroidia</taxon>
        <taxon>Bacteroidales</taxon>
        <taxon>Odoribacteraceae</taxon>
        <taxon>Odoribacter</taxon>
    </lineage>
</organism>
<accession>A0A413IC39</accession>
<dbReference type="EMBL" id="QSCO01000011">
    <property type="protein sequence ID" value="RGY06726.1"/>
    <property type="molecule type" value="Genomic_DNA"/>
</dbReference>
<protein>
    <recommendedName>
        <fullName evidence="3">PKD-like family protein</fullName>
    </recommendedName>
</protein>
<dbReference type="PROSITE" id="PS51257">
    <property type="entry name" value="PROKAR_LIPOPROTEIN"/>
    <property type="match status" value="1"/>
</dbReference>
<sequence length="506" mass="57678">MKMLIYKISLILALVSIFLAGCYDDKGNYEYHDINRMTLKHAFFDSTLQMSSYADTLRIEPEVSGTMIDAPENYEYEWNIIRSFLEDANAQAQFLGNEKSLVYPIALPAGTYTVYCKVFDKTTKLTAFANFYLKLVTQFSSGWLVCGEGDDGMTQLDMVSIVGKDTTILKNILVNTHLDLGKPVRVQVPPLRFGALNNILLSTDKGTFQLYPDNLQPTEGSHLKWTFYDVNSAGECVMTDFAQVMGYFRAMIIDGRFFYANIYGSQSCNLDLPTNHYSGSDELFPIGESLGTGLKENSQTIVLYNKTKGCFVSQSSGYQAYCSDLKDKTTDSFSWAPGPDYQFVTTINTRKDNGYTYTILKKDDEYYLYVYRISAYYGVIKQRMVKMENAVDLDKARFFGGSSLLSIIYYIVDNRLYGYDYLKDKCELLETYDGYEVTMLQHDILVQTTKDYFYVALYDPSKPASSGGIIKKYAVVDDVNNIIIKEETDSEWTNLCKVKNISYKYR</sequence>
<dbReference type="InterPro" id="IPR032183">
    <property type="entry name" value="PKD-like"/>
</dbReference>
<gene>
    <name evidence="1" type="ORF">DXA53_09445</name>
</gene>
<evidence type="ECO:0008006" key="3">
    <source>
        <dbReference type="Google" id="ProtNLM"/>
    </source>
</evidence>
<evidence type="ECO:0000313" key="2">
    <source>
        <dbReference type="Proteomes" id="UP000284434"/>
    </source>
</evidence>
<dbReference type="Proteomes" id="UP000284434">
    <property type="component" value="Unassembled WGS sequence"/>
</dbReference>
<dbReference type="Pfam" id="PF16407">
    <property type="entry name" value="PKD_2"/>
    <property type="match status" value="1"/>
</dbReference>
<proteinExistence type="predicted"/>
<reference evidence="1 2" key="1">
    <citation type="submission" date="2018-08" db="EMBL/GenBank/DDBJ databases">
        <title>A genome reference for cultivated species of the human gut microbiota.</title>
        <authorList>
            <person name="Zou Y."/>
            <person name="Xue W."/>
            <person name="Luo G."/>
        </authorList>
    </citation>
    <scope>NUCLEOTIDE SEQUENCE [LARGE SCALE GENOMIC DNA]</scope>
    <source>
        <strain evidence="1 2">OF03-11</strain>
    </source>
</reference>
<dbReference type="RefSeq" id="WP_118103773.1">
    <property type="nucleotide sequence ID" value="NZ_QSCO01000011.1"/>
</dbReference>
<name>A0A413IC39_9BACT</name>
<comment type="caution">
    <text evidence="1">The sequence shown here is derived from an EMBL/GenBank/DDBJ whole genome shotgun (WGS) entry which is preliminary data.</text>
</comment>